<feature type="region of interest" description="Disordered" evidence="1">
    <location>
        <begin position="280"/>
        <end position="342"/>
    </location>
</feature>
<evidence type="ECO:0000256" key="1">
    <source>
        <dbReference type="SAM" id="MobiDB-lite"/>
    </source>
</evidence>
<accession>M8A8F0</accession>
<protein>
    <submittedName>
        <fullName evidence="3">Uncharacterized protein</fullName>
    </submittedName>
</protein>
<feature type="compositionally biased region" description="Basic residues" evidence="1">
    <location>
        <begin position="240"/>
        <end position="253"/>
    </location>
</feature>
<sequence length="342" mass="37183">MATDEGGKCTKFQCLIIARFTVAIVVAVLAFASIVVVLTAGLRREDISLSFTHGHIQAAQVLWLKNETNLTHYRGKMDEIFTIYEPAVRVDLWVSMDAHIPTGRANTTCNITTVLVFDMPNAPTFTGLTQIALIKINKALRKQSLDRWIHMTDKNTLSYIARTYGGMSEFTAMLQVNMTISSGVGRTPTNSTQYCWPVTIGHSRSTTAKKVTCKPSHHIDYAADSVALAPPPPPGPPMLRRGRVRRGNGRRGRRILTTASREGYGAQAVACDVAAPARGFPRIQPHSTRSALPAPGNNGLSHQDPDPAMEGADRGGEDEMHLATATAQGRPHTSDQQGKETS</sequence>
<dbReference type="AlphaFoldDB" id="M8A8F0"/>
<keyword evidence="2" id="KW-1133">Transmembrane helix</keyword>
<dbReference type="EMBL" id="KD103520">
    <property type="protein sequence ID" value="EMS60925.1"/>
    <property type="molecule type" value="Genomic_DNA"/>
</dbReference>
<dbReference type="PANTHER" id="PTHR36480">
    <property type="entry name" value="OS06G0118900 PROTEIN-RELATED"/>
    <property type="match status" value="1"/>
</dbReference>
<feature type="transmembrane region" description="Helical" evidence="2">
    <location>
        <begin position="20"/>
        <end position="42"/>
    </location>
</feature>
<keyword evidence="2" id="KW-0812">Transmembrane</keyword>
<organism evidence="3">
    <name type="scientific">Triticum urartu</name>
    <name type="common">Red wild einkorn</name>
    <name type="synonym">Crithodium urartu</name>
    <dbReference type="NCBI Taxonomy" id="4572"/>
    <lineage>
        <taxon>Eukaryota</taxon>
        <taxon>Viridiplantae</taxon>
        <taxon>Streptophyta</taxon>
        <taxon>Embryophyta</taxon>
        <taxon>Tracheophyta</taxon>
        <taxon>Spermatophyta</taxon>
        <taxon>Magnoliopsida</taxon>
        <taxon>Liliopsida</taxon>
        <taxon>Poales</taxon>
        <taxon>Poaceae</taxon>
        <taxon>BOP clade</taxon>
        <taxon>Pooideae</taxon>
        <taxon>Triticodae</taxon>
        <taxon>Triticeae</taxon>
        <taxon>Triticinae</taxon>
        <taxon>Triticum</taxon>
    </lineage>
</organism>
<name>M8A8F0_TRIUA</name>
<dbReference type="PANTHER" id="PTHR36480:SF10">
    <property type="entry name" value="LATE EMBRYOGENESIS ABUNDANT PROTEIN LEA-2 SUBGROUP DOMAIN-CONTAINING PROTEIN"/>
    <property type="match status" value="1"/>
</dbReference>
<reference evidence="3" key="1">
    <citation type="journal article" date="2013" name="Nature">
        <title>Draft genome of the wheat A-genome progenitor Triticum urartu.</title>
        <authorList>
            <person name="Ling H.Q."/>
            <person name="Zhao S."/>
            <person name="Liu D."/>
            <person name="Wang J."/>
            <person name="Sun H."/>
            <person name="Zhang C."/>
            <person name="Fan H."/>
            <person name="Li D."/>
            <person name="Dong L."/>
            <person name="Tao Y."/>
            <person name="Gao C."/>
            <person name="Wu H."/>
            <person name="Li Y."/>
            <person name="Cui Y."/>
            <person name="Guo X."/>
            <person name="Zheng S."/>
            <person name="Wang B."/>
            <person name="Yu K."/>
            <person name="Liang Q."/>
            <person name="Yang W."/>
            <person name="Lou X."/>
            <person name="Chen J."/>
            <person name="Feng M."/>
            <person name="Jian J."/>
            <person name="Zhang X."/>
            <person name="Luo G."/>
            <person name="Jiang Y."/>
            <person name="Liu J."/>
            <person name="Wang Z."/>
            <person name="Sha Y."/>
            <person name="Zhang B."/>
            <person name="Wu H."/>
            <person name="Tang D."/>
            <person name="Shen Q."/>
            <person name="Xue P."/>
            <person name="Zou S."/>
            <person name="Wang X."/>
            <person name="Liu X."/>
            <person name="Wang F."/>
            <person name="Yang Y."/>
            <person name="An X."/>
            <person name="Dong Z."/>
            <person name="Zhang K."/>
            <person name="Zhang X."/>
            <person name="Luo M.C."/>
            <person name="Dvorak J."/>
            <person name="Tong Y."/>
            <person name="Wang J."/>
            <person name="Yang H."/>
            <person name="Li Z."/>
            <person name="Wang D."/>
            <person name="Zhang A."/>
            <person name="Wang J."/>
        </authorList>
    </citation>
    <scope>NUCLEOTIDE SEQUENCE</scope>
</reference>
<feature type="region of interest" description="Disordered" evidence="1">
    <location>
        <begin position="225"/>
        <end position="253"/>
    </location>
</feature>
<evidence type="ECO:0000313" key="3">
    <source>
        <dbReference type="EMBL" id="EMS60925.1"/>
    </source>
</evidence>
<feature type="compositionally biased region" description="Basic and acidic residues" evidence="1">
    <location>
        <begin position="311"/>
        <end position="321"/>
    </location>
</feature>
<proteinExistence type="predicted"/>
<gene>
    <name evidence="3" type="ORF">TRIUR3_11898</name>
</gene>
<evidence type="ECO:0000256" key="2">
    <source>
        <dbReference type="SAM" id="Phobius"/>
    </source>
</evidence>
<dbReference type="OMA" id="MDAHIPT"/>
<keyword evidence="2" id="KW-0472">Membrane</keyword>